<dbReference type="GO" id="GO:0015562">
    <property type="term" value="F:efflux transmembrane transporter activity"/>
    <property type="evidence" value="ECO:0007669"/>
    <property type="project" value="InterPro"/>
</dbReference>
<dbReference type="KEGG" id="lgo:JCM16774_1230"/>
<dbReference type="RefSeq" id="WP_026737640.1">
    <property type="nucleotide sequence ID" value="NZ_AP019822.1"/>
</dbReference>
<name>A0A510JAD7_9FUSO</name>
<accession>A0A510JAD7</accession>
<dbReference type="AlphaFoldDB" id="A0A510JAD7"/>
<proteinExistence type="predicted"/>
<organism evidence="1 2">
    <name type="scientific">Pseudoleptotrichia goodfellowii</name>
    <dbReference type="NCBI Taxonomy" id="157692"/>
    <lineage>
        <taxon>Bacteria</taxon>
        <taxon>Fusobacteriati</taxon>
        <taxon>Fusobacteriota</taxon>
        <taxon>Fusobacteriia</taxon>
        <taxon>Fusobacteriales</taxon>
        <taxon>Leptotrichiaceae</taxon>
        <taxon>Pseudoleptotrichia</taxon>
    </lineage>
</organism>
<dbReference type="STRING" id="714315.GCA_000516535_01236"/>
<dbReference type="Proteomes" id="UP000321606">
    <property type="component" value="Chromosome"/>
</dbReference>
<dbReference type="EMBL" id="AP019822">
    <property type="protein sequence ID" value="BBM36298.1"/>
    <property type="molecule type" value="Genomic_DNA"/>
</dbReference>
<sequence>MLKAIPEMKNKKFQLLLLFFVSALSYGATVDDVISEYEQKSYTTKINQANLRTYDIKDKALKKGDWNTIKLTSENSYEKNKTYDGVSMENTASFGMLYYKNGYNFTNKEFTENKVGVSKTLNDFFYSDNKYNTNINNISRDIQKISNETNKNTEIRNLIDLYKNYKNKEKELEQSKISLQGKKKDYDILARKYQLGTASKFDYDLAKNEYETTDLKKQNTERELKILGENFMIYNVTLPKKEKLEDLKTVELKKEDFYNLKLSEAEKIKLNETLNEEKMRKEKFDYNIPKITADAGYSFEKKSFTVGVGVSKTFKLYNDTIEDLKNEAEKLRLEYEQKKNEILSNAGQEMLNYTTYQTNELISKKALDIAKEDYAIYAKKYELGSDTFANYVEKRNTYEKAIMDYEIAKNELAAFTKKIKYYK</sequence>
<reference evidence="1 2" key="1">
    <citation type="submission" date="2019-07" db="EMBL/GenBank/DDBJ databases">
        <title>Complete Genome Sequence of Leptotrichia goodfellowii Strain JCM 16774.</title>
        <authorList>
            <person name="Watanabe S."/>
            <person name="Cui L."/>
        </authorList>
    </citation>
    <scope>NUCLEOTIDE SEQUENCE [LARGE SCALE GENOMIC DNA]</scope>
    <source>
        <strain evidence="1 2">JCM16774</strain>
    </source>
</reference>
<dbReference type="SUPFAM" id="SSF56954">
    <property type="entry name" value="Outer membrane efflux proteins (OEP)"/>
    <property type="match status" value="1"/>
</dbReference>
<evidence type="ECO:0000313" key="2">
    <source>
        <dbReference type="Proteomes" id="UP000321606"/>
    </source>
</evidence>
<protein>
    <submittedName>
        <fullName evidence="1">Uncharacterized protein</fullName>
    </submittedName>
</protein>
<evidence type="ECO:0000313" key="1">
    <source>
        <dbReference type="EMBL" id="BBM36298.1"/>
    </source>
</evidence>
<dbReference type="Gene3D" id="1.20.1600.10">
    <property type="entry name" value="Outer membrane efflux proteins (OEP)"/>
    <property type="match status" value="1"/>
</dbReference>
<gene>
    <name evidence="1" type="ORF">JCM16774_1230</name>
</gene>
<dbReference type="OrthoDB" id="95203at2"/>